<proteinExistence type="predicted"/>
<gene>
    <name evidence="10" type="ORF">CMQ_2329</name>
</gene>
<dbReference type="Gene3D" id="4.10.240.10">
    <property type="entry name" value="Zn(2)-C6 fungal-type DNA-binding domain"/>
    <property type="match status" value="1"/>
</dbReference>
<dbReference type="GO" id="GO:0005634">
    <property type="term" value="C:nucleus"/>
    <property type="evidence" value="ECO:0007669"/>
    <property type="project" value="UniProtKB-SubCell"/>
</dbReference>
<dbReference type="PANTHER" id="PTHR47782">
    <property type="entry name" value="ZN(II)2CYS6 TRANSCRIPTION FACTOR (EUROFUNG)-RELATED"/>
    <property type="match status" value="1"/>
</dbReference>
<dbReference type="SMART" id="SM00906">
    <property type="entry name" value="Fungal_trans"/>
    <property type="match status" value="1"/>
</dbReference>
<evidence type="ECO:0000256" key="7">
    <source>
        <dbReference type="ARBA" id="ARBA00023242"/>
    </source>
</evidence>
<feature type="region of interest" description="Disordered" evidence="8">
    <location>
        <begin position="112"/>
        <end position="148"/>
    </location>
</feature>
<sequence>MISSASSAGTPRLSSAHSPQSLSAGCATDSATSTRHALQQLLPTCQRCRRLRRRCDTQLPNCRPCQRAGAECTIFDHALKQTLPRAYVQSLLIRVEHLEAVKNNANGLTRSPAASVPIPIPTTATSPSTVSVGGSRPDRPDAHPATTDASFSPAFAPDSFDIVVPSAASAEKSRYWGASSVFALTVEILHNATARGFLTEAEAAGEDGGSQPASFADRYTQTSHAHTHTHADTEDSHHPSLVQAEVPPEADIRGLLQLYLVSANQLYGFVDPAQIAADLDVYLAVRRGGGGGGKQSSCAPSPHQVHPYFRIAMMCAIACATRSRYRPPRAAESLAYYADAAAYVEEVTAEVSPASLQALLLLIVFCLFYPRRGNVWNLLDYACRLTIELGYHTEGSDDEDEADEARRGERRWPRGDGPNDADNTGSQTEREAARTLCRSTFWGLYAIERIVGQLFGRGSDLPETVITAAYPSALAVAPLSVGAGGPVQTPAHVPVAMPDQPTLQAMSIAHHYRLVYLRSEIFRSLYLPAIPAADGYDPNRDSPEDNLLGPGLGLAWLRDRHHTLLAWRHELRDVGEDLAGVATITCDVGYDATMCFLFQPLLLRALRATAEKATTTTSSTSLPASGSAMHPLIIASDPFYSSIRLIRTYEKVIRAPEHSALGCYPMTFMSAHYIYLASSTLLSHALLRLDDRVHVLSPMGDAEAAPRRMSFETPLQQGNTTNAPGLHSFTELDWGAYVDTSSSWLILLAWCGERWPGLLGILQIYQRLFSRTIKLLIQMGIAK</sequence>
<feature type="compositionally biased region" description="Basic and acidic residues" evidence="8">
    <location>
        <begin position="229"/>
        <end position="238"/>
    </location>
</feature>
<dbReference type="InterPro" id="IPR052202">
    <property type="entry name" value="Yeast_MetPath_Reg"/>
</dbReference>
<evidence type="ECO:0000256" key="2">
    <source>
        <dbReference type="ARBA" id="ARBA00022723"/>
    </source>
</evidence>
<dbReference type="InParanoid" id="F0XJ72"/>
<feature type="compositionally biased region" description="Basic and acidic residues" evidence="8">
    <location>
        <begin position="404"/>
        <end position="414"/>
    </location>
</feature>
<keyword evidence="11" id="KW-1185">Reference proteome</keyword>
<dbReference type="GeneID" id="25975306"/>
<dbReference type="HOGENOM" id="CLU_019941_0_0_1"/>
<evidence type="ECO:0000256" key="6">
    <source>
        <dbReference type="ARBA" id="ARBA00023163"/>
    </source>
</evidence>
<name>F0XJ72_GROCL</name>
<dbReference type="PROSITE" id="PS50048">
    <property type="entry name" value="ZN2_CY6_FUNGAL_2"/>
    <property type="match status" value="1"/>
</dbReference>
<dbReference type="GO" id="GO:0043565">
    <property type="term" value="F:sequence-specific DNA binding"/>
    <property type="evidence" value="ECO:0007669"/>
    <property type="project" value="TreeGrafter"/>
</dbReference>
<dbReference type="GO" id="GO:0000981">
    <property type="term" value="F:DNA-binding transcription factor activity, RNA polymerase II-specific"/>
    <property type="evidence" value="ECO:0007669"/>
    <property type="project" value="InterPro"/>
</dbReference>
<keyword evidence="4" id="KW-0805">Transcription regulation</keyword>
<feature type="compositionally biased region" description="Low complexity" evidence="8">
    <location>
        <begin position="112"/>
        <end position="135"/>
    </location>
</feature>
<dbReference type="GO" id="GO:0008270">
    <property type="term" value="F:zinc ion binding"/>
    <property type="evidence" value="ECO:0007669"/>
    <property type="project" value="InterPro"/>
</dbReference>
<feature type="region of interest" description="Disordered" evidence="8">
    <location>
        <begin position="394"/>
        <end position="430"/>
    </location>
</feature>
<dbReference type="Pfam" id="PF00172">
    <property type="entry name" value="Zn_clus"/>
    <property type="match status" value="1"/>
</dbReference>
<dbReference type="Pfam" id="PF04082">
    <property type="entry name" value="Fungal_trans"/>
    <property type="match status" value="1"/>
</dbReference>
<evidence type="ECO:0000256" key="1">
    <source>
        <dbReference type="ARBA" id="ARBA00004123"/>
    </source>
</evidence>
<dbReference type="InterPro" id="IPR001138">
    <property type="entry name" value="Zn2Cys6_DnaBD"/>
</dbReference>
<dbReference type="RefSeq" id="XP_014171762.1">
    <property type="nucleotide sequence ID" value="XM_014316287.1"/>
</dbReference>
<organism evidence="11">
    <name type="scientific">Grosmannia clavigera (strain kw1407 / UAMH 11150)</name>
    <name type="common">Blue stain fungus</name>
    <name type="synonym">Graphiocladiella clavigera</name>
    <dbReference type="NCBI Taxonomy" id="655863"/>
    <lineage>
        <taxon>Eukaryota</taxon>
        <taxon>Fungi</taxon>
        <taxon>Dikarya</taxon>
        <taxon>Ascomycota</taxon>
        <taxon>Pezizomycotina</taxon>
        <taxon>Sordariomycetes</taxon>
        <taxon>Sordariomycetidae</taxon>
        <taxon>Ophiostomatales</taxon>
        <taxon>Ophiostomataceae</taxon>
        <taxon>Leptographium</taxon>
    </lineage>
</organism>
<evidence type="ECO:0000313" key="11">
    <source>
        <dbReference type="Proteomes" id="UP000007796"/>
    </source>
</evidence>
<reference evidence="10 11" key="1">
    <citation type="journal article" date="2011" name="Proc. Natl. Acad. Sci. U.S.A.">
        <title>Genome and transcriptome analyses of the mountain pine beetle-fungal symbiont Grosmannia clavigera, a lodgepole pine pathogen.</title>
        <authorList>
            <person name="DiGuistini S."/>
            <person name="Wang Y."/>
            <person name="Liao N.Y."/>
            <person name="Taylor G."/>
            <person name="Tanguay P."/>
            <person name="Feau N."/>
            <person name="Henrissat B."/>
            <person name="Chan S.K."/>
            <person name="Hesse-Orce U."/>
            <person name="Alamouti S.M."/>
            <person name="Tsui C.K.M."/>
            <person name="Docking R.T."/>
            <person name="Levasseur A."/>
            <person name="Haridas S."/>
            <person name="Robertson G."/>
            <person name="Birol I."/>
            <person name="Holt R.A."/>
            <person name="Marra M.A."/>
            <person name="Hamelin R.C."/>
            <person name="Hirst M."/>
            <person name="Jones S.J.M."/>
            <person name="Bohlmann J."/>
            <person name="Breuil C."/>
        </authorList>
    </citation>
    <scope>NUCLEOTIDE SEQUENCE [LARGE SCALE GENOMIC DNA]</scope>
    <source>
        <strain evidence="11">kw1407 / UAMH 11150</strain>
    </source>
</reference>
<accession>F0XJ72</accession>
<evidence type="ECO:0000259" key="9">
    <source>
        <dbReference type="PROSITE" id="PS50048"/>
    </source>
</evidence>
<keyword evidence="2" id="KW-0479">Metal-binding</keyword>
<dbReference type="SMART" id="SM00066">
    <property type="entry name" value="GAL4"/>
    <property type="match status" value="1"/>
</dbReference>
<feature type="region of interest" description="Disordered" evidence="8">
    <location>
        <begin position="1"/>
        <end position="27"/>
    </location>
</feature>
<comment type="subcellular location">
    <subcellularLocation>
        <location evidence="1">Nucleus</location>
    </subcellularLocation>
</comment>
<dbReference type="CDD" id="cd12148">
    <property type="entry name" value="fungal_TF_MHR"/>
    <property type="match status" value="1"/>
</dbReference>
<dbReference type="eggNOG" id="ENOG502RFF7">
    <property type="taxonomic scope" value="Eukaryota"/>
</dbReference>
<dbReference type="GO" id="GO:0045944">
    <property type="term" value="P:positive regulation of transcription by RNA polymerase II"/>
    <property type="evidence" value="ECO:0007669"/>
    <property type="project" value="TreeGrafter"/>
</dbReference>
<evidence type="ECO:0000256" key="3">
    <source>
        <dbReference type="ARBA" id="ARBA00022833"/>
    </source>
</evidence>
<evidence type="ECO:0000313" key="10">
    <source>
        <dbReference type="EMBL" id="EFX02280.1"/>
    </source>
</evidence>
<dbReference type="GO" id="GO:0006351">
    <property type="term" value="P:DNA-templated transcription"/>
    <property type="evidence" value="ECO:0007669"/>
    <property type="project" value="InterPro"/>
</dbReference>
<dbReference type="EMBL" id="GL629782">
    <property type="protein sequence ID" value="EFX02280.1"/>
    <property type="molecule type" value="Genomic_DNA"/>
</dbReference>
<keyword evidence="5" id="KW-0238">DNA-binding</keyword>
<protein>
    <submittedName>
        <fullName evidence="10">C6 zinc finger domain containing protein</fullName>
    </submittedName>
</protein>
<dbReference type="Proteomes" id="UP000007796">
    <property type="component" value="Unassembled WGS sequence"/>
</dbReference>
<keyword evidence="7" id="KW-0539">Nucleus</keyword>
<evidence type="ECO:0000256" key="4">
    <source>
        <dbReference type="ARBA" id="ARBA00023015"/>
    </source>
</evidence>
<dbReference type="PANTHER" id="PTHR47782:SF2">
    <property type="entry name" value="TRANSCRIPTION FACTOR, PUTATIVE (AFU_ORTHOLOGUE AFUA_4G12570)-RELATED"/>
    <property type="match status" value="1"/>
</dbReference>
<keyword evidence="6" id="KW-0804">Transcription</keyword>
<dbReference type="PROSITE" id="PS00463">
    <property type="entry name" value="ZN2_CY6_FUNGAL_1"/>
    <property type="match status" value="1"/>
</dbReference>
<evidence type="ECO:0000256" key="5">
    <source>
        <dbReference type="ARBA" id="ARBA00023125"/>
    </source>
</evidence>
<keyword evidence="3" id="KW-0862">Zinc</keyword>
<dbReference type="InterPro" id="IPR036864">
    <property type="entry name" value="Zn2-C6_fun-type_DNA-bd_sf"/>
</dbReference>
<dbReference type="InterPro" id="IPR007219">
    <property type="entry name" value="XnlR_reg_dom"/>
</dbReference>
<dbReference type="STRING" id="655863.F0XJ72"/>
<dbReference type="AlphaFoldDB" id="F0XJ72"/>
<feature type="region of interest" description="Disordered" evidence="8">
    <location>
        <begin position="203"/>
        <end position="240"/>
    </location>
</feature>
<dbReference type="SUPFAM" id="SSF57701">
    <property type="entry name" value="Zn2/Cys6 DNA-binding domain"/>
    <property type="match status" value="1"/>
</dbReference>
<feature type="domain" description="Zn(2)-C6 fungal-type" evidence="9">
    <location>
        <begin position="44"/>
        <end position="74"/>
    </location>
</feature>
<evidence type="ECO:0000256" key="8">
    <source>
        <dbReference type="SAM" id="MobiDB-lite"/>
    </source>
</evidence>
<dbReference type="OrthoDB" id="25921at2759"/>